<dbReference type="STRING" id="1037660.A0A066VB68"/>
<evidence type="ECO:0000256" key="4">
    <source>
        <dbReference type="ARBA" id="ARBA00023212"/>
    </source>
</evidence>
<feature type="compositionally biased region" description="Basic residues" evidence="6">
    <location>
        <begin position="894"/>
        <end position="904"/>
    </location>
</feature>
<dbReference type="Pfam" id="PF17681">
    <property type="entry name" value="GCP_N_terminal"/>
    <property type="match status" value="1"/>
</dbReference>
<feature type="compositionally biased region" description="Basic and acidic residues" evidence="6">
    <location>
        <begin position="223"/>
        <end position="235"/>
    </location>
</feature>
<feature type="domain" description="Gamma tubulin complex component protein N-terminal" evidence="8">
    <location>
        <begin position="354"/>
        <end position="615"/>
    </location>
</feature>
<evidence type="ECO:0000313" key="10">
    <source>
        <dbReference type="Proteomes" id="UP000027361"/>
    </source>
</evidence>
<dbReference type="GO" id="GO:0051225">
    <property type="term" value="P:spindle assembly"/>
    <property type="evidence" value="ECO:0007669"/>
    <property type="project" value="TreeGrafter"/>
</dbReference>
<keyword evidence="2 5" id="KW-0963">Cytoplasm</keyword>
<feature type="compositionally biased region" description="Acidic residues" evidence="6">
    <location>
        <begin position="203"/>
        <end position="222"/>
    </location>
</feature>
<dbReference type="HOGENOM" id="CLU_007563_0_0_1"/>
<evidence type="ECO:0000256" key="6">
    <source>
        <dbReference type="SAM" id="MobiDB-lite"/>
    </source>
</evidence>
<dbReference type="Proteomes" id="UP000027361">
    <property type="component" value="Unassembled WGS sequence"/>
</dbReference>
<evidence type="ECO:0000256" key="5">
    <source>
        <dbReference type="RuleBase" id="RU363050"/>
    </source>
</evidence>
<dbReference type="GO" id="GO:0000278">
    <property type="term" value="P:mitotic cell cycle"/>
    <property type="evidence" value="ECO:0007669"/>
    <property type="project" value="TreeGrafter"/>
</dbReference>
<dbReference type="Gene3D" id="1.20.120.1900">
    <property type="entry name" value="Gamma-tubulin complex, C-terminal domain"/>
    <property type="match status" value="1"/>
</dbReference>
<protein>
    <recommendedName>
        <fullName evidence="5">Spindle pole body component</fullName>
    </recommendedName>
</protein>
<sequence>MTMRPERQRLVSALVSSFHDESESSGSGETLADKERLASRILAQQTREPALRPEELKTHFDDLALKHKVSLRSELAEAITSVYKTTVSVVSESDKIYQSALELHELQRHEVQYLNKDGAPKGKSLAPPAEPLLRNRSLPEMLKLLLELSHQPTLSTQAHAAIILNCSSDSKSGSMYLTPEQKQIQDCKVWQQILKEDPLVGEGWDEDENDSFDSDDWSEDESVSEKGSNRREPSRRGTSSLKEPKHRGDYETDAGLSANLWKENYEKQQQYLQTFREETDQAVAKWHYEAPPYADPRQLSVSSWDEKKLATADAIRELLTRLCSSSLSTDTSFLSINHISAGAAKAPWRRAVALHQHVRVVADTAVYLAATPSMLLQSFGEALSITLEEWNAWLASEDSRLAQYAAQRGDSKDSISLLTTLRIVEQRAAGLNTLYELVASEQEAAGFDAISLVNKVHALILSHQTTRSPVNVGVEKALSRCFSALAKPLIGGVSRWLMLGAPFDNDLADGERAWSCTSELFKRDPSVSCFDDKFWTAGYTYATDQGGQPHVPAFMAPHAKTLLQAGMSIGLLRAFRDEADVPPFDRPTSFSLQYDSSKKEGMEIESAIPMAQAAIQAMLPQIRLSQKRAHDYYVLPTVEDGRDLYGHLTAIQDLFLMRRGAEMHAWCEEIFLKIASNEAIDAQTLTTALRDSAQAEQWLDTSLVSFKFQSAIVKDPFSLEWVRALQIGYAVPWPLTFVISGDALSLYRSTFSLLLSLKRVKHLVDRIGRTKPGTAAERSFAIGLPDPKQLYPLRRRLIWLVNTFTSYCNTDVIGKFNAKLGAGLSRASSVNGLIEAHDAALRDLRKHLFLDKAHAKLHTLMLELLRYCMQVAHCHFTYQSGGMAKLVVAPPQLRSRHRRRRRRQKSLDSDSDENMAQVMGAFAEAAALRQRSSRREEGRTEGTAAADASLSVSTLHVSTLSISAVASASLAELQEADFEQQLATLDRHFTGKVAEFKATLQRAIEQTGGEKFKESRETLQNLAYVCLNWA</sequence>
<dbReference type="AlphaFoldDB" id="A0A066VB68"/>
<name>A0A066VB68_TILAU</name>
<evidence type="ECO:0000313" key="9">
    <source>
        <dbReference type="EMBL" id="KDN38711.1"/>
    </source>
</evidence>
<dbReference type="RefSeq" id="XP_013240811.1">
    <property type="nucleotide sequence ID" value="XM_013385357.1"/>
</dbReference>
<dbReference type="PANTHER" id="PTHR19302">
    <property type="entry name" value="GAMMA TUBULIN COMPLEX PROTEIN"/>
    <property type="match status" value="1"/>
</dbReference>
<dbReference type="GO" id="GO:0031122">
    <property type="term" value="P:cytoplasmic microtubule organization"/>
    <property type="evidence" value="ECO:0007669"/>
    <property type="project" value="TreeGrafter"/>
</dbReference>
<dbReference type="GO" id="GO:0007020">
    <property type="term" value="P:microtubule nucleation"/>
    <property type="evidence" value="ECO:0007669"/>
    <property type="project" value="InterPro"/>
</dbReference>
<reference evidence="9 10" key="1">
    <citation type="submission" date="2014-05" db="EMBL/GenBank/DDBJ databases">
        <title>Draft genome sequence of a rare smut relative, Tilletiaria anomala UBC 951.</title>
        <authorList>
            <consortium name="DOE Joint Genome Institute"/>
            <person name="Toome M."/>
            <person name="Kuo A."/>
            <person name="Henrissat B."/>
            <person name="Lipzen A."/>
            <person name="Tritt A."/>
            <person name="Yoshinaga Y."/>
            <person name="Zane M."/>
            <person name="Barry K."/>
            <person name="Grigoriev I.V."/>
            <person name="Spatafora J.W."/>
            <person name="Aimea M.C."/>
        </authorList>
    </citation>
    <scope>NUCLEOTIDE SEQUENCE [LARGE SCALE GENOMIC DNA]</scope>
    <source>
        <strain evidence="9 10">UBC 951</strain>
    </source>
</reference>
<keyword evidence="3 5" id="KW-0493">Microtubule</keyword>
<keyword evidence="4 5" id="KW-0206">Cytoskeleton</keyword>
<evidence type="ECO:0000256" key="2">
    <source>
        <dbReference type="ARBA" id="ARBA00022490"/>
    </source>
</evidence>
<organism evidence="9 10">
    <name type="scientific">Tilletiaria anomala (strain ATCC 24038 / CBS 436.72 / UBC 951)</name>
    <dbReference type="NCBI Taxonomy" id="1037660"/>
    <lineage>
        <taxon>Eukaryota</taxon>
        <taxon>Fungi</taxon>
        <taxon>Dikarya</taxon>
        <taxon>Basidiomycota</taxon>
        <taxon>Ustilaginomycotina</taxon>
        <taxon>Exobasidiomycetes</taxon>
        <taxon>Georgefischeriales</taxon>
        <taxon>Tilletiariaceae</taxon>
        <taxon>Tilletiaria</taxon>
    </lineage>
</organism>
<dbReference type="GO" id="GO:0005816">
    <property type="term" value="C:spindle pole body"/>
    <property type="evidence" value="ECO:0007669"/>
    <property type="project" value="UniProtKB-ARBA"/>
</dbReference>
<dbReference type="GO" id="GO:0051321">
    <property type="term" value="P:meiotic cell cycle"/>
    <property type="evidence" value="ECO:0007669"/>
    <property type="project" value="TreeGrafter"/>
</dbReference>
<gene>
    <name evidence="9" type="ORF">K437DRAFT_259317</name>
</gene>
<dbReference type="OrthoDB" id="66546at2759"/>
<feature type="domain" description="Gamma tubulin complex component C-terminal" evidence="7">
    <location>
        <begin position="644"/>
        <end position="1022"/>
    </location>
</feature>
<comment type="similarity">
    <text evidence="1 5">Belongs to the TUBGCP family.</text>
</comment>
<dbReference type="InterPro" id="IPR007259">
    <property type="entry name" value="GCP"/>
</dbReference>
<dbReference type="GO" id="GO:0005874">
    <property type="term" value="C:microtubule"/>
    <property type="evidence" value="ECO:0007669"/>
    <property type="project" value="UniProtKB-KW"/>
</dbReference>
<dbReference type="InterPro" id="IPR040457">
    <property type="entry name" value="GCP_C"/>
</dbReference>
<dbReference type="GO" id="GO:0000922">
    <property type="term" value="C:spindle pole"/>
    <property type="evidence" value="ECO:0007669"/>
    <property type="project" value="InterPro"/>
</dbReference>
<evidence type="ECO:0000259" key="7">
    <source>
        <dbReference type="Pfam" id="PF04130"/>
    </source>
</evidence>
<dbReference type="OMA" id="AKPETMH"/>
<dbReference type="Pfam" id="PF04130">
    <property type="entry name" value="GCP_C_terminal"/>
    <property type="match status" value="1"/>
</dbReference>
<dbReference type="GO" id="GO:0043015">
    <property type="term" value="F:gamma-tubulin binding"/>
    <property type="evidence" value="ECO:0007669"/>
    <property type="project" value="InterPro"/>
</dbReference>
<evidence type="ECO:0000256" key="1">
    <source>
        <dbReference type="ARBA" id="ARBA00010337"/>
    </source>
</evidence>
<feature type="region of interest" description="Disordered" evidence="6">
    <location>
        <begin position="199"/>
        <end position="252"/>
    </location>
</feature>
<dbReference type="GeneID" id="25265232"/>
<dbReference type="GO" id="GO:0051011">
    <property type="term" value="F:microtubule minus-end binding"/>
    <property type="evidence" value="ECO:0007669"/>
    <property type="project" value="TreeGrafter"/>
</dbReference>
<dbReference type="EMBL" id="JMSN01000114">
    <property type="protein sequence ID" value="KDN38711.1"/>
    <property type="molecule type" value="Genomic_DNA"/>
</dbReference>
<dbReference type="GO" id="GO:0000930">
    <property type="term" value="C:gamma-tubulin complex"/>
    <property type="evidence" value="ECO:0007669"/>
    <property type="project" value="TreeGrafter"/>
</dbReference>
<proteinExistence type="inferred from homology"/>
<dbReference type="InParanoid" id="A0A066VB68"/>
<dbReference type="InterPro" id="IPR042241">
    <property type="entry name" value="GCP_C_sf"/>
</dbReference>
<keyword evidence="10" id="KW-1185">Reference proteome</keyword>
<dbReference type="InterPro" id="IPR041470">
    <property type="entry name" value="GCP_N"/>
</dbReference>
<feature type="region of interest" description="Disordered" evidence="6">
    <location>
        <begin position="889"/>
        <end position="913"/>
    </location>
</feature>
<evidence type="ECO:0000259" key="8">
    <source>
        <dbReference type="Pfam" id="PF17681"/>
    </source>
</evidence>
<evidence type="ECO:0000256" key="3">
    <source>
        <dbReference type="ARBA" id="ARBA00022701"/>
    </source>
</evidence>
<comment type="subcellular location">
    <subcellularLocation>
        <location evidence="5">Cytoplasm</location>
        <location evidence="5">Cytoskeleton</location>
        <location evidence="5">Microtubule organizing center</location>
    </subcellularLocation>
</comment>
<comment type="caution">
    <text evidence="9">The sequence shown here is derived from an EMBL/GenBank/DDBJ whole genome shotgun (WGS) entry which is preliminary data.</text>
</comment>
<accession>A0A066VB68</accession>
<dbReference type="PANTHER" id="PTHR19302:SF33">
    <property type="entry name" value="GAMMA-TUBULIN COMPLEX COMPONENT 5"/>
    <property type="match status" value="1"/>
</dbReference>